<proteinExistence type="inferred from homology"/>
<keyword evidence="7" id="KW-0813">Transport</keyword>
<dbReference type="InterPro" id="IPR001849">
    <property type="entry name" value="PH_domain"/>
</dbReference>
<evidence type="ECO:0000256" key="6">
    <source>
        <dbReference type="ARBA" id="ARBA00022490"/>
    </source>
</evidence>
<dbReference type="InterPro" id="IPR027482">
    <property type="entry name" value="Sec1-like_dom2"/>
</dbReference>
<dbReference type="FunFam" id="3.40.50.2060:FF:000003">
    <property type="entry name" value="vacuolar protein sorting-associated protein 45 isoform X1"/>
    <property type="match status" value="1"/>
</dbReference>
<feature type="domain" description="PH" evidence="11">
    <location>
        <begin position="604"/>
        <end position="715"/>
    </location>
</feature>
<dbReference type="GO" id="GO:0036195">
    <property type="term" value="C:muscle cell projection membrane"/>
    <property type="evidence" value="ECO:0007669"/>
    <property type="project" value="TreeGrafter"/>
</dbReference>
<keyword evidence="13" id="KW-1185">Reference proteome</keyword>
<feature type="compositionally biased region" description="Polar residues" evidence="10">
    <location>
        <begin position="997"/>
        <end position="1008"/>
    </location>
</feature>
<evidence type="ECO:0000313" key="12">
    <source>
        <dbReference type="EMBL" id="EMP31286.1"/>
    </source>
</evidence>
<dbReference type="FunFam" id="2.30.29.30:FF:000237">
    <property type="entry name" value="pleckstrin homology domain-containing family O member 1"/>
    <property type="match status" value="1"/>
</dbReference>
<dbReference type="InterPro" id="IPR043448">
    <property type="entry name" value="PKHO1/2"/>
</dbReference>
<comment type="similarity">
    <text evidence="4">Belongs to the STXBP/unc-18/SEC1 family.</text>
</comment>
<evidence type="ECO:0000256" key="1">
    <source>
        <dbReference type="ARBA" id="ARBA00004123"/>
    </source>
</evidence>
<name>M7B0C8_CHEMY</name>
<keyword evidence="9" id="KW-0539">Nucleus</keyword>
<dbReference type="InterPro" id="IPR036045">
    <property type="entry name" value="Sec1-like_sf"/>
</dbReference>
<dbReference type="Gene3D" id="2.30.29.30">
    <property type="entry name" value="Pleckstrin-homology domain (PH domain)/Phosphotyrosine-binding domain (PTB)"/>
    <property type="match status" value="1"/>
</dbReference>
<dbReference type="Gene3D" id="1.25.40.60">
    <property type="match status" value="1"/>
</dbReference>
<evidence type="ECO:0000256" key="9">
    <source>
        <dbReference type="ARBA" id="ARBA00023242"/>
    </source>
</evidence>
<dbReference type="Pfam" id="PF00169">
    <property type="entry name" value="PH"/>
    <property type="match status" value="1"/>
</dbReference>
<dbReference type="GO" id="GO:0016192">
    <property type="term" value="P:vesicle-mediated transport"/>
    <property type="evidence" value="ECO:0007669"/>
    <property type="project" value="InterPro"/>
</dbReference>
<protein>
    <recommendedName>
        <fullName evidence="5">Pleckstrin homology domain-containing family O member 1</fullName>
    </recommendedName>
</protein>
<organism evidence="12 13">
    <name type="scientific">Chelonia mydas</name>
    <name type="common">Green sea-turtle</name>
    <name type="synonym">Chelonia agassizi</name>
    <dbReference type="NCBI Taxonomy" id="8469"/>
    <lineage>
        <taxon>Eukaryota</taxon>
        <taxon>Metazoa</taxon>
        <taxon>Chordata</taxon>
        <taxon>Craniata</taxon>
        <taxon>Vertebrata</taxon>
        <taxon>Euteleostomi</taxon>
        <taxon>Archelosauria</taxon>
        <taxon>Testudinata</taxon>
        <taxon>Testudines</taxon>
        <taxon>Cryptodira</taxon>
        <taxon>Durocryptodira</taxon>
        <taxon>Americhelydia</taxon>
        <taxon>Chelonioidea</taxon>
        <taxon>Cheloniidae</taxon>
        <taxon>Chelonia</taxon>
    </lineage>
</organism>
<dbReference type="Proteomes" id="UP000031443">
    <property type="component" value="Unassembled WGS sequence"/>
</dbReference>
<dbReference type="InterPro" id="IPR011993">
    <property type="entry name" value="PH-like_dom_sf"/>
</dbReference>
<feature type="region of interest" description="Disordered" evidence="10">
    <location>
        <begin position="803"/>
        <end position="861"/>
    </location>
</feature>
<sequence>MNVVFAVKQYVSKMIEDSGPGMKVLLMDKETTSIVSMVYTQSEILQKEVYLFERIDSLNRETMKHLKAICFLRPTKENVEYLIQELRRPKYSIYYIYFSNVISKSDVKSLAEADEQEVVAEVQEFYGDYIAVNPHVFSLNLLGCCQGRSWDLAQLSRTAQGLTALLLSLKKCPMIRYQLSSDPAKRLAECVKQVITKEYELFDFRRTEVPPLLLILDRSDDAITPLLNQVTVALVQLEGMGEDRKAFVENYPQFKKMSGTVSKHVTVVGELSGLASERNLLEVSEVEQELACQNDHSSAHQNVRRLLQNPKVTEFDATRLVLLYALHYERHSSNSLPGLMMDLKNKGVSEKYRKLVSAVVEYGGKRVRGSDLFSPKDAVAITKQFLKGLKGVENVYTQHQPFLHETLDQLIKGKLKDGQYPYLGPSTLRDRPQDIIVFIIGGATYEEALTVYNLNRTTPGVRIVLGGTTIHNTKRCSPECLVGSGTDCQAEGLRNLKVKDKSSRYREAYVHSFSCFEFAAHGSMNGKLAQYYCIYNIVQQVISEHFTHIEAVILPQELKGGSSQGRMEPFRSRRAIYGLSSNCHWAISSLLRCGPQDGNQQSMQPEKVGWVRKFCGKGIFREIWKNRYVVLKGDQLYISEKEVKDEKNIQEVFDLSDYEKCEELRKSKSRSKKNHSKFTLAHSKQPGNTAPNLIFLAVSPEEKESWINALNSAITRAKNRILDEVTVEEDSYLAHPTRDRAKIQHSRRPPTRGHLMAVASTSTSDGMLTLDLIQEEDASPEDHGTCEENFRVDLDKSVAHLAASRRQSDSENVKSSEKGRTVSLPRREATSWDKTGKRNDAFDKGTMYTPQVPKKLSHSEKNKCASMEEILSRRDSSAHRAVLRKGLEAQFASGEPEQLARIQELVALKLEKTQELLTEVKGYGEGKRKTKVSPPAATTTSSSSKLDSESILQETERLLGEASSTWSQAKKVLQEIKELRDLYKQLELQPSDPKPKQISQSQYRKSMM</sequence>
<dbReference type="GO" id="GO:0015031">
    <property type="term" value="P:protein transport"/>
    <property type="evidence" value="ECO:0007669"/>
    <property type="project" value="UniProtKB-KW"/>
</dbReference>
<dbReference type="GO" id="GO:0032587">
    <property type="term" value="C:ruffle membrane"/>
    <property type="evidence" value="ECO:0007669"/>
    <property type="project" value="TreeGrafter"/>
</dbReference>
<keyword evidence="7" id="KW-0653">Protein transport</keyword>
<dbReference type="Gene3D" id="3.90.830.10">
    <property type="entry name" value="Syntaxin Binding Protein 1, Chain A, domain 2"/>
    <property type="match status" value="1"/>
</dbReference>
<evidence type="ECO:0000256" key="7">
    <source>
        <dbReference type="ARBA" id="ARBA00022927"/>
    </source>
</evidence>
<evidence type="ECO:0000259" key="11">
    <source>
        <dbReference type="PROSITE" id="PS50003"/>
    </source>
</evidence>
<evidence type="ECO:0000256" key="10">
    <source>
        <dbReference type="SAM" id="MobiDB-lite"/>
    </source>
</evidence>
<dbReference type="Gene3D" id="3.40.50.1910">
    <property type="match status" value="2"/>
</dbReference>
<evidence type="ECO:0000256" key="2">
    <source>
        <dbReference type="ARBA" id="ARBA00004370"/>
    </source>
</evidence>
<dbReference type="CDD" id="cd13317">
    <property type="entry name" value="PH_PLEKHO1_PLEKHO2"/>
    <property type="match status" value="1"/>
</dbReference>
<dbReference type="FunFam" id="1.25.40.60:FF:000003">
    <property type="entry name" value="Vacuolar protein sorting-associated protein 45"/>
    <property type="match status" value="1"/>
</dbReference>
<evidence type="ECO:0000256" key="4">
    <source>
        <dbReference type="ARBA" id="ARBA00009884"/>
    </source>
</evidence>
<keyword evidence="8" id="KW-0472">Membrane</keyword>
<dbReference type="InterPro" id="IPR043154">
    <property type="entry name" value="Sec-1-like_dom1"/>
</dbReference>
<comment type="subcellular location">
    <subcellularLocation>
        <location evidence="3">Cytoplasm</location>
    </subcellularLocation>
    <subcellularLocation>
        <location evidence="2">Membrane</location>
    </subcellularLocation>
    <subcellularLocation>
        <location evidence="1">Nucleus</location>
    </subcellularLocation>
</comment>
<gene>
    <name evidence="12" type="ORF">UY3_11510</name>
</gene>
<dbReference type="PANTHER" id="PTHR15871:SF1">
    <property type="entry name" value="PLECKSTRIN HOMOLOGY DOMAIN-CONTAINING FAMILY O MEMBER 1"/>
    <property type="match status" value="1"/>
</dbReference>
<feature type="compositionally biased region" description="Low complexity" evidence="10">
    <location>
        <begin position="933"/>
        <end position="944"/>
    </location>
</feature>
<keyword evidence="6" id="KW-0963">Cytoplasm</keyword>
<reference evidence="13" key="1">
    <citation type="journal article" date="2013" name="Nat. Genet.">
        <title>The draft genomes of soft-shell turtle and green sea turtle yield insights into the development and evolution of the turtle-specific body plan.</title>
        <authorList>
            <person name="Wang Z."/>
            <person name="Pascual-Anaya J."/>
            <person name="Zadissa A."/>
            <person name="Li W."/>
            <person name="Niimura Y."/>
            <person name="Huang Z."/>
            <person name="Li C."/>
            <person name="White S."/>
            <person name="Xiong Z."/>
            <person name="Fang D."/>
            <person name="Wang B."/>
            <person name="Ming Y."/>
            <person name="Chen Y."/>
            <person name="Zheng Y."/>
            <person name="Kuraku S."/>
            <person name="Pignatelli M."/>
            <person name="Herrero J."/>
            <person name="Beal K."/>
            <person name="Nozawa M."/>
            <person name="Li Q."/>
            <person name="Wang J."/>
            <person name="Zhang H."/>
            <person name="Yu L."/>
            <person name="Shigenobu S."/>
            <person name="Wang J."/>
            <person name="Liu J."/>
            <person name="Flicek P."/>
            <person name="Searle S."/>
            <person name="Wang J."/>
            <person name="Kuratani S."/>
            <person name="Yin Y."/>
            <person name="Aken B."/>
            <person name="Zhang G."/>
            <person name="Irie N."/>
        </authorList>
    </citation>
    <scope>NUCLEOTIDE SEQUENCE [LARGE SCALE GENOMIC DNA]</scope>
</reference>
<dbReference type="PROSITE" id="PS50003">
    <property type="entry name" value="PH_DOMAIN"/>
    <property type="match status" value="1"/>
</dbReference>
<dbReference type="Gene3D" id="3.40.50.2060">
    <property type="match status" value="1"/>
</dbReference>
<feature type="region of interest" description="Disordered" evidence="10">
    <location>
        <begin position="987"/>
        <end position="1008"/>
    </location>
</feature>
<feature type="region of interest" description="Disordered" evidence="10">
    <location>
        <begin position="925"/>
        <end position="950"/>
    </location>
</feature>
<dbReference type="STRING" id="8469.M7B0C8"/>
<dbReference type="InterPro" id="IPR001619">
    <property type="entry name" value="Sec1-like"/>
</dbReference>
<dbReference type="SMART" id="SM00233">
    <property type="entry name" value="PH"/>
    <property type="match status" value="1"/>
</dbReference>
<dbReference type="EMBL" id="KB545907">
    <property type="protein sequence ID" value="EMP31286.1"/>
    <property type="molecule type" value="Genomic_DNA"/>
</dbReference>
<dbReference type="AlphaFoldDB" id="M7B0C8"/>
<dbReference type="Pfam" id="PF00995">
    <property type="entry name" value="Sec1"/>
    <property type="match status" value="2"/>
</dbReference>
<evidence type="ECO:0000256" key="5">
    <source>
        <dbReference type="ARBA" id="ARBA00019333"/>
    </source>
</evidence>
<dbReference type="InterPro" id="IPR043127">
    <property type="entry name" value="Sec-1-like_dom3a"/>
</dbReference>
<dbReference type="GO" id="GO:0005634">
    <property type="term" value="C:nucleus"/>
    <property type="evidence" value="ECO:0007669"/>
    <property type="project" value="UniProtKB-SubCell"/>
</dbReference>
<evidence type="ECO:0000256" key="8">
    <source>
        <dbReference type="ARBA" id="ARBA00023136"/>
    </source>
</evidence>
<feature type="compositionally biased region" description="Basic and acidic residues" evidence="10">
    <location>
        <begin position="806"/>
        <end position="843"/>
    </location>
</feature>
<dbReference type="SUPFAM" id="SSF50729">
    <property type="entry name" value="PH domain-like"/>
    <property type="match status" value="1"/>
</dbReference>
<dbReference type="GO" id="GO:1901739">
    <property type="term" value="P:regulation of myoblast fusion"/>
    <property type="evidence" value="ECO:0007669"/>
    <property type="project" value="TreeGrafter"/>
</dbReference>
<dbReference type="SUPFAM" id="SSF56815">
    <property type="entry name" value="Sec1/munc18-like (SM) proteins"/>
    <property type="match status" value="1"/>
</dbReference>
<dbReference type="PANTHER" id="PTHR15871">
    <property type="entry name" value="PH DOMAIN-CONTAINING PROTEIN"/>
    <property type="match status" value="1"/>
</dbReference>
<evidence type="ECO:0000313" key="13">
    <source>
        <dbReference type="Proteomes" id="UP000031443"/>
    </source>
</evidence>
<evidence type="ECO:0000256" key="3">
    <source>
        <dbReference type="ARBA" id="ARBA00004496"/>
    </source>
</evidence>
<accession>M7B0C8</accession>
<dbReference type="GO" id="GO:0005737">
    <property type="term" value="C:cytoplasm"/>
    <property type="evidence" value="ECO:0007669"/>
    <property type="project" value="UniProtKB-SubCell"/>
</dbReference>
<dbReference type="eggNOG" id="ENOG502QSPU">
    <property type="taxonomic scope" value="Eukaryota"/>
</dbReference>